<dbReference type="Proteomes" id="UP001597045">
    <property type="component" value="Unassembled WGS sequence"/>
</dbReference>
<feature type="transmembrane region" description="Helical" evidence="4">
    <location>
        <begin position="7"/>
        <end position="25"/>
    </location>
</feature>
<dbReference type="Pfam" id="PF03358">
    <property type="entry name" value="FMN_red"/>
    <property type="match status" value="1"/>
</dbReference>
<feature type="domain" description="NADPH-dependent FMN reductase-like" evidence="6">
    <location>
        <begin position="68"/>
        <end position="126"/>
    </location>
</feature>
<evidence type="ECO:0000313" key="7">
    <source>
        <dbReference type="EMBL" id="MFD1049638.1"/>
    </source>
</evidence>
<evidence type="ECO:0000313" key="8">
    <source>
        <dbReference type="Proteomes" id="UP001597045"/>
    </source>
</evidence>
<accession>A0ABW3MG99</accession>
<gene>
    <name evidence="7" type="ORF">ACFQ1S_30980</name>
</gene>
<dbReference type="InterPro" id="IPR029039">
    <property type="entry name" value="Flavoprotein-like_sf"/>
</dbReference>
<evidence type="ECO:0000259" key="5">
    <source>
        <dbReference type="Pfam" id="PF02517"/>
    </source>
</evidence>
<keyword evidence="4" id="KW-0472">Membrane</keyword>
<keyword evidence="2" id="KW-0288">FMN</keyword>
<sequence length="128" mass="13786">MLEERTGTVIALVVSSLVFGLVHIINVNATLWGAISIGLTGGLLTSSLYVVTRSLWFPLGLHFAWDFTHSGVFKSFFDVIEDTALVGKPVVIAATGGTARHSLVLEHALRPMFAYLRTIVAPTSVYVA</sequence>
<comment type="caution">
    <text evidence="7">The sequence shown here is derived from an EMBL/GenBank/DDBJ whole genome shotgun (WGS) entry which is preliminary data.</text>
</comment>
<dbReference type="InterPro" id="IPR005025">
    <property type="entry name" value="FMN_Rdtase-like_dom"/>
</dbReference>
<reference evidence="8" key="1">
    <citation type="journal article" date="2019" name="Int. J. Syst. Evol. Microbiol.">
        <title>The Global Catalogue of Microorganisms (GCM) 10K type strain sequencing project: providing services to taxonomists for standard genome sequencing and annotation.</title>
        <authorList>
            <consortium name="The Broad Institute Genomics Platform"/>
            <consortium name="The Broad Institute Genome Sequencing Center for Infectious Disease"/>
            <person name="Wu L."/>
            <person name="Ma J."/>
        </authorList>
    </citation>
    <scope>NUCLEOTIDE SEQUENCE [LARGE SCALE GENOMIC DNA]</scope>
    <source>
        <strain evidence="8">JCM 31486</strain>
    </source>
</reference>
<protein>
    <submittedName>
        <fullName evidence="7">NAD(P)H-dependent oxidoreductase</fullName>
    </submittedName>
</protein>
<dbReference type="PANTHER" id="PTHR43408">
    <property type="entry name" value="FMN REDUCTASE (NADPH)"/>
    <property type="match status" value="1"/>
</dbReference>
<dbReference type="SUPFAM" id="SSF52218">
    <property type="entry name" value="Flavoproteins"/>
    <property type="match status" value="1"/>
</dbReference>
<dbReference type="EMBL" id="JBHTIS010002305">
    <property type="protein sequence ID" value="MFD1049638.1"/>
    <property type="molecule type" value="Genomic_DNA"/>
</dbReference>
<evidence type="ECO:0000256" key="1">
    <source>
        <dbReference type="ARBA" id="ARBA00022630"/>
    </source>
</evidence>
<keyword evidence="3" id="KW-0560">Oxidoreductase</keyword>
<keyword evidence="4" id="KW-1133">Transmembrane helix</keyword>
<keyword evidence="4" id="KW-0812">Transmembrane</keyword>
<evidence type="ECO:0000259" key="6">
    <source>
        <dbReference type="Pfam" id="PF03358"/>
    </source>
</evidence>
<dbReference type="Gene3D" id="3.40.50.360">
    <property type="match status" value="1"/>
</dbReference>
<proteinExistence type="predicted"/>
<dbReference type="InterPro" id="IPR003675">
    <property type="entry name" value="Rce1/LyrA-like_dom"/>
</dbReference>
<evidence type="ECO:0000256" key="4">
    <source>
        <dbReference type="SAM" id="Phobius"/>
    </source>
</evidence>
<feature type="domain" description="CAAX prenyl protease 2/Lysostaphin resistance protein A-like" evidence="5">
    <location>
        <begin position="2"/>
        <end position="67"/>
    </location>
</feature>
<evidence type="ECO:0000256" key="3">
    <source>
        <dbReference type="ARBA" id="ARBA00023002"/>
    </source>
</evidence>
<dbReference type="Pfam" id="PF02517">
    <property type="entry name" value="Rce1-like"/>
    <property type="match status" value="1"/>
</dbReference>
<dbReference type="PANTHER" id="PTHR43408:SF2">
    <property type="entry name" value="FMN REDUCTASE (NADPH)"/>
    <property type="match status" value="1"/>
</dbReference>
<name>A0ABW3MG99_9PSEU</name>
<feature type="non-terminal residue" evidence="7">
    <location>
        <position position="128"/>
    </location>
</feature>
<keyword evidence="1" id="KW-0285">Flavoprotein</keyword>
<organism evidence="7 8">
    <name type="scientific">Kibdelosporangium lantanae</name>
    <dbReference type="NCBI Taxonomy" id="1497396"/>
    <lineage>
        <taxon>Bacteria</taxon>
        <taxon>Bacillati</taxon>
        <taxon>Actinomycetota</taxon>
        <taxon>Actinomycetes</taxon>
        <taxon>Pseudonocardiales</taxon>
        <taxon>Pseudonocardiaceae</taxon>
        <taxon>Kibdelosporangium</taxon>
    </lineage>
</organism>
<dbReference type="InterPro" id="IPR051814">
    <property type="entry name" value="NAD(P)H-dep_FMN_reductase"/>
</dbReference>
<evidence type="ECO:0000256" key="2">
    <source>
        <dbReference type="ARBA" id="ARBA00022643"/>
    </source>
</evidence>
<feature type="transmembrane region" description="Helical" evidence="4">
    <location>
        <begin position="31"/>
        <end position="51"/>
    </location>
</feature>
<keyword evidence="8" id="KW-1185">Reference proteome</keyword>